<dbReference type="EMBL" id="JAVHNR010000011">
    <property type="protein sequence ID" value="KAK6331008.1"/>
    <property type="molecule type" value="Genomic_DNA"/>
</dbReference>
<comment type="caution">
    <text evidence="2">The sequence shown here is derived from an EMBL/GenBank/DDBJ whole genome shotgun (WGS) entry which is preliminary data.</text>
</comment>
<name>A0AAN8R8D9_9PEZI</name>
<dbReference type="Proteomes" id="UP001313282">
    <property type="component" value="Unassembled WGS sequence"/>
</dbReference>
<gene>
    <name evidence="2" type="ORF">TWF718_003199</name>
</gene>
<feature type="region of interest" description="Disordered" evidence="1">
    <location>
        <begin position="269"/>
        <end position="289"/>
    </location>
</feature>
<sequence>MTEQHQDYRQPIYPRWSVGHPPRPSRRKPHKERGVSSIVEWLWNIYAQRKPVDLDFWFTTSLEPWLRLHRKRVHQIRSILHKTDDYSLMDFDDLEITDPVIYSFRWYECYIALMCVAVRDYQKALGMNLDAEDLEELEVNGTLDLLDQTVEYTCHHVKVAIEILECLEEDFLRDHPVADIYINALNEASVYVLKIYGFGDWIGPITDSKIEGDPIGTYLSWFQQPFSVIRARDGLDQTLKPVSKRSSRYFKAKYGLPQARAQLSTVFEEAEGTPSPQPLVENEAAESGGAGTEQEVIDAGVQEGEFIGECSSLPMDCDYDDMALFHSPHAEMYPTPQDFSSCSSEQHQPIANSRDSMEQVHCEVIEQPMEIAQTDPSNQWVSSNQYDPYMGFTWDQDQWNMLA</sequence>
<proteinExistence type="predicted"/>
<accession>A0AAN8R8D9</accession>
<organism evidence="2 3">
    <name type="scientific">Orbilia javanica</name>
    <dbReference type="NCBI Taxonomy" id="47235"/>
    <lineage>
        <taxon>Eukaryota</taxon>
        <taxon>Fungi</taxon>
        <taxon>Dikarya</taxon>
        <taxon>Ascomycota</taxon>
        <taxon>Pezizomycotina</taxon>
        <taxon>Orbiliomycetes</taxon>
        <taxon>Orbiliales</taxon>
        <taxon>Orbiliaceae</taxon>
        <taxon>Orbilia</taxon>
    </lineage>
</organism>
<evidence type="ECO:0000313" key="3">
    <source>
        <dbReference type="Proteomes" id="UP001313282"/>
    </source>
</evidence>
<reference evidence="2 3" key="1">
    <citation type="submission" date="2019-10" db="EMBL/GenBank/DDBJ databases">
        <authorList>
            <person name="Palmer J.M."/>
        </authorList>
    </citation>
    <scope>NUCLEOTIDE SEQUENCE [LARGE SCALE GENOMIC DNA]</scope>
    <source>
        <strain evidence="2 3">TWF718</strain>
    </source>
</reference>
<protein>
    <submittedName>
        <fullName evidence="2">Uncharacterized protein</fullName>
    </submittedName>
</protein>
<evidence type="ECO:0000313" key="2">
    <source>
        <dbReference type="EMBL" id="KAK6331008.1"/>
    </source>
</evidence>
<evidence type="ECO:0000256" key="1">
    <source>
        <dbReference type="SAM" id="MobiDB-lite"/>
    </source>
</evidence>
<dbReference type="AlphaFoldDB" id="A0AAN8R8D9"/>
<keyword evidence="3" id="KW-1185">Reference proteome</keyword>